<protein>
    <submittedName>
        <fullName evidence="2">Uncharacterized protein</fullName>
    </submittedName>
</protein>
<sequence>MARVSSRRFPQATTARCMTSSTRLCLATGSFARAPTPPAAGIFFFLNFAGTTRAGSGGDREDSPSSTTTTAAAAAAAASSFPSSPTTSSRSGSSAAALPPKKYKSRKTPKHTAITTTLQWIRMARATCCGWKRQTGPRSCLRAAERSGPG</sequence>
<feature type="region of interest" description="Disordered" evidence="1">
    <location>
        <begin position="53"/>
        <end position="111"/>
    </location>
</feature>
<dbReference type="Proteomes" id="UP000314294">
    <property type="component" value="Unassembled WGS sequence"/>
</dbReference>
<feature type="compositionally biased region" description="Low complexity" evidence="1">
    <location>
        <begin position="64"/>
        <end position="97"/>
    </location>
</feature>
<proteinExistence type="predicted"/>
<evidence type="ECO:0000313" key="3">
    <source>
        <dbReference type="Proteomes" id="UP000314294"/>
    </source>
</evidence>
<gene>
    <name evidence="2" type="ORF">EYF80_044203</name>
</gene>
<feature type="compositionally biased region" description="Basic residues" evidence="1">
    <location>
        <begin position="101"/>
        <end position="110"/>
    </location>
</feature>
<dbReference type="EMBL" id="SRLO01000837">
    <property type="protein sequence ID" value="TNN45589.1"/>
    <property type="molecule type" value="Genomic_DNA"/>
</dbReference>
<reference evidence="2 3" key="1">
    <citation type="submission" date="2019-03" db="EMBL/GenBank/DDBJ databases">
        <title>First draft genome of Liparis tanakae, snailfish: a comprehensive survey of snailfish specific genes.</title>
        <authorList>
            <person name="Kim W."/>
            <person name="Song I."/>
            <person name="Jeong J.-H."/>
            <person name="Kim D."/>
            <person name="Kim S."/>
            <person name="Ryu S."/>
            <person name="Song J.Y."/>
            <person name="Lee S.K."/>
        </authorList>
    </citation>
    <scope>NUCLEOTIDE SEQUENCE [LARGE SCALE GENOMIC DNA]</scope>
    <source>
        <tissue evidence="2">Muscle</tissue>
    </source>
</reference>
<keyword evidence="3" id="KW-1185">Reference proteome</keyword>
<name>A0A4Z2FWI7_9TELE</name>
<organism evidence="2 3">
    <name type="scientific">Liparis tanakae</name>
    <name type="common">Tanaka's snailfish</name>
    <dbReference type="NCBI Taxonomy" id="230148"/>
    <lineage>
        <taxon>Eukaryota</taxon>
        <taxon>Metazoa</taxon>
        <taxon>Chordata</taxon>
        <taxon>Craniata</taxon>
        <taxon>Vertebrata</taxon>
        <taxon>Euteleostomi</taxon>
        <taxon>Actinopterygii</taxon>
        <taxon>Neopterygii</taxon>
        <taxon>Teleostei</taxon>
        <taxon>Neoteleostei</taxon>
        <taxon>Acanthomorphata</taxon>
        <taxon>Eupercaria</taxon>
        <taxon>Perciformes</taxon>
        <taxon>Cottioidei</taxon>
        <taxon>Cottales</taxon>
        <taxon>Liparidae</taxon>
        <taxon>Liparis</taxon>
    </lineage>
</organism>
<dbReference type="AlphaFoldDB" id="A0A4Z2FWI7"/>
<evidence type="ECO:0000256" key="1">
    <source>
        <dbReference type="SAM" id="MobiDB-lite"/>
    </source>
</evidence>
<accession>A0A4Z2FWI7</accession>
<comment type="caution">
    <text evidence="2">The sequence shown here is derived from an EMBL/GenBank/DDBJ whole genome shotgun (WGS) entry which is preliminary data.</text>
</comment>
<evidence type="ECO:0000313" key="2">
    <source>
        <dbReference type="EMBL" id="TNN45589.1"/>
    </source>
</evidence>